<proteinExistence type="predicted"/>
<evidence type="ECO:0000256" key="1">
    <source>
        <dbReference type="SAM" id="MobiDB-lite"/>
    </source>
</evidence>
<feature type="transmembrane region" description="Helical" evidence="2">
    <location>
        <begin position="142"/>
        <end position="161"/>
    </location>
</feature>
<keyword evidence="2" id="KW-0472">Membrane</keyword>
<gene>
    <name evidence="3" type="ORF">GA0070610_0477</name>
</gene>
<dbReference type="RefSeq" id="WP_088998496.1">
    <property type="nucleotide sequence ID" value="NZ_JBFAAC010000004.1"/>
</dbReference>
<dbReference type="GeneID" id="95800376"/>
<sequence length="218" mass="22774">MPRTDRARVGAYGAAACASAYGSMKLAQALGANALADKDPLPPELRERLLARDPLFVASHWVLAAAAVVGVVVALATLRPWPAALPRRLLSTVAWTLGVLMIARAIGALGHGLVGDALLLTGLRPPPATHAALARDLARWDLLLWSPFFLLWGACWATAAWRLGRRHRAAGGPEATGRLDPARPSAVRPGDPHPPTSTAPHRGAAPPPGSAPGRSWAA</sequence>
<dbReference type="Proteomes" id="UP000198251">
    <property type="component" value="Chromosome I"/>
</dbReference>
<name>A0A1C5G3C6_MICEH</name>
<accession>A0A1C5G3C6</accession>
<protein>
    <recommendedName>
        <fullName evidence="5">DUF3995 domain-containing protein</fullName>
    </recommendedName>
</protein>
<keyword evidence="2" id="KW-0812">Transmembrane</keyword>
<feature type="transmembrane region" description="Helical" evidence="2">
    <location>
        <begin position="60"/>
        <end position="78"/>
    </location>
</feature>
<keyword evidence="4" id="KW-1185">Reference proteome</keyword>
<reference evidence="3 4" key="1">
    <citation type="submission" date="2016-06" db="EMBL/GenBank/DDBJ databases">
        <authorList>
            <person name="Kjaerup R.B."/>
            <person name="Dalgaard T.S."/>
            <person name="Juul-Madsen H.R."/>
        </authorList>
    </citation>
    <scope>NUCLEOTIDE SEQUENCE [LARGE SCALE GENOMIC DNA]</scope>
    <source>
        <strain evidence="3 4">DSM 43913</strain>
    </source>
</reference>
<organism evidence="3 4">
    <name type="scientific">Micromonospora echinofusca</name>
    <dbReference type="NCBI Taxonomy" id="47858"/>
    <lineage>
        <taxon>Bacteria</taxon>
        <taxon>Bacillati</taxon>
        <taxon>Actinomycetota</taxon>
        <taxon>Actinomycetes</taxon>
        <taxon>Micromonosporales</taxon>
        <taxon>Micromonosporaceae</taxon>
        <taxon>Micromonospora</taxon>
    </lineage>
</organism>
<keyword evidence="2" id="KW-1133">Transmembrane helix</keyword>
<feature type="region of interest" description="Disordered" evidence="1">
    <location>
        <begin position="170"/>
        <end position="218"/>
    </location>
</feature>
<evidence type="ECO:0008006" key="5">
    <source>
        <dbReference type="Google" id="ProtNLM"/>
    </source>
</evidence>
<evidence type="ECO:0000256" key="2">
    <source>
        <dbReference type="SAM" id="Phobius"/>
    </source>
</evidence>
<dbReference type="AlphaFoldDB" id="A0A1C5G3C6"/>
<evidence type="ECO:0000313" key="4">
    <source>
        <dbReference type="Proteomes" id="UP000198251"/>
    </source>
</evidence>
<dbReference type="InterPro" id="IPR025058">
    <property type="entry name" value="DUF3995"/>
</dbReference>
<dbReference type="EMBL" id="LT607733">
    <property type="protein sequence ID" value="SCG14277.1"/>
    <property type="molecule type" value="Genomic_DNA"/>
</dbReference>
<dbReference type="Pfam" id="PF13160">
    <property type="entry name" value="DUF3995"/>
    <property type="match status" value="1"/>
</dbReference>
<feature type="transmembrane region" description="Helical" evidence="2">
    <location>
        <begin position="90"/>
        <end position="114"/>
    </location>
</feature>
<evidence type="ECO:0000313" key="3">
    <source>
        <dbReference type="EMBL" id="SCG14277.1"/>
    </source>
</evidence>